<dbReference type="Gene3D" id="2.120.10.30">
    <property type="entry name" value="TolB, C-terminal domain"/>
    <property type="match status" value="1"/>
</dbReference>
<evidence type="ECO:0000313" key="2">
    <source>
        <dbReference type="Proteomes" id="UP001500432"/>
    </source>
</evidence>
<keyword evidence="2" id="KW-1185">Reference proteome</keyword>
<reference evidence="2" key="1">
    <citation type="journal article" date="2019" name="Int. J. Syst. Evol. Microbiol.">
        <title>The Global Catalogue of Microorganisms (GCM) 10K type strain sequencing project: providing services to taxonomists for standard genome sequencing and annotation.</title>
        <authorList>
            <consortium name="The Broad Institute Genomics Platform"/>
            <consortium name="The Broad Institute Genome Sequencing Center for Infectious Disease"/>
            <person name="Wu L."/>
            <person name="Ma J."/>
        </authorList>
    </citation>
    <scope>NUCLEOTIDE SEQUENCE [LARGE SCALE GENOMIC DNA]</scope>
    <source>
        <strain evidence="2">JCM 16034</strain>
    </source>
</reference>
<accession>A0ABP5NK21</accession>
<dbReference type="EMBL" id="BAAAQW010000005">
    <property type="protein sequence ID" value="GAA2199873.1"/>
    <property type="molecule type" value="Genomic_DNA"/>
</dbReference>
<dbReference type="RefSeq" id="WP_344299365.1">
    <property type="nucleotide sequence ID" value="NZ_BAAAQW010000005.1"/>
</dbReference>
<evidence type="ECO:0000313" key="1">
    <source>
        <dbReference type="EMBL" id="GAA2199873.1"/>
    </source>
</evidence>
<proteinExistence type="predicted"/>
<protein>
    <submittedName>
        <fullName evidence="1">PD40 domain-containing protein</fullName>
    </submittedName>
</protein>
<gene>
    <name evidence="1" type="ORF">GCM10009849_18030</name>
</gene>
<organism evidence="1 2">
    <name type="scientific">Sinomonas flava</name>
    <dbReference type="NCBI Taxonomy" id="496857"/>
    <lineage>
        <taxon>Bacteria</taxon>
        <taxon>Bacillati</taxon>
        <taxon>Actinomycetota</taxon>
        <taxon>Actinomycetes</taxon>
        <taxon>Micrococcales</taxon>
        <taxon>Micrococcaceae</taxon>
        <taxon>Sinomonas</taxon>
    </lineage>
</organism>
<sequence length="335" mass="35263">MTTRARSILLIVIAVLALGGAGGYGAWAYAQYQSESRAPSQAAVAASTPAGPVVYFRNVASGQGQGMVATVPIENSLGPRTITDRACDRVYAAAARRVCLHARPGLANTTDEEIFDADWNLLRSRILNGAPSRARLLADGTLASSTVFVAGSGYVGGFSTATEISATDGGSFGNLETYAIDIPGVTLSPAEHNLWGVTFAEDGDTFYATVGSADRTWLVKGSVRARALTAVRPGVECPSLSPDGTRIAFKYKADPNQPRTRVLAVLDLATGDVTVLAEGRNVDDQAEWLDSTTVLYGLARGVPIGDSDVWSVPADGTGRPTLFIEHAWSPSVERR</sequence>
<dbReference type="InterPro" id="IPR011042">
    <property type="entry name" value="6-blade_b-propeller_TolB-like"/>
</dbReference>
<comment type="caution">
    <text evidence="1">The sequence shown here is derived from an EMBL/GenBank/DDBJ whole genome shotgun (WGS) entry which is preliminary data.</text>
</comment>
<dbReference type="Proteomes" id="UP001500432">
    <property type="component" value="Unassembled WGS sequence"/>
</dbReference>
<dbReference type="SUPFAM" id="SSF82171">
    <property type="entry name" value="DPP6 N-terminal domain-like"/>
    <property type="match status" value="1"/>
</dbReference>
<name>A0ABP5NK21_9MICC</name>